<feature type="compositionally biased region" description="Pro residues" evidence="1">
    <location>
        <begin position="278"/>
        <end position="312"/>
    </location>
</feature>
<keyword evidence="4" id="KW-1185">Reference proteome</keyword>
<dbReference type="InterPro" id="IPR001932">
    <property type="entry name" value="PPM-type_phosphatase-like_dom"/>
</dbReference>
<dbReference type="SUPFAM" id="SSF81606">
    <property type="entry name" value="PP2C-like"/>
    <property type="match status" value="1"/>
</dbReference>
<comment type="caution">
    <text evidence="3">The sequence shown here is derived from an EMBL/GenBank/DDBJ whole genome shotgun (WGS) entry which is preliminary data.</text>
</comment>
<reference evidence="3 4" key="2">
    <citation type="submission" date="2018-03" db="EMBL/GenBank/DDBJ databases">
        <title>The ancient ancestry and fast evolution of plastids.</title>
        <authorList>
            <person name="Moore K.R."/>
            <person name="Magnabosco C."/>
            <person name="Momper L."/>
            <person name="Gold D.A."/>
            <person name="Bosak T."/>
            <person name="Fournier G.P."/>
        </authorList>
    </citation>
    <scope>NUCLEOTIDE SEQUENCE [LARGE SCALE GENOMIC DNA]</scope>
    <source>
        <strain evidence="3 4">CCALA 015</strain>
    </source>
</reference>
<evidence type="ECO:0000313" key="3">
    <source>
        <dbReference type="EMBL" id="PSB38254.1"/>
    </source>
</evidence>
<organism evidence="3 4">
    <name type="scientific">Aphanothece cf. minutissima CCALA 015</name>
    <dbReference type="NCBI Taxonomy" id="2107695"/>
    <lineage>
        <taxon>Bacteria</taxon>
        <taxon>Bacillati</taxon>
        <taxon>Cyanobacteriota</taxon>
        <taxon>Cyanophyceae</taxon>
        <taxon>Oscillatoriophycideae</taxon>
        <taxon>Chroococcales</taxon>
        <taxon>Aphanothecaceae</taxon>
        <taxon>Aphanothece</taxon>
    </lineage>
</organism>
<dbReference type="RefSeq" id="WP_106220369.1">
    <property type="nucleotide sequence ID" value="NZ_PVWP01000003.1"/>
</dbReference>
<name>A0ABX5FBQ0_9CHRO</name>
<evidence type="ECO:0000256" key="1">
    <source>
        <dbReference type="SAM" id="MobiDB-lite"/>
    </source>
</evidence>
<reference evidence="3 4" key="1">
    <citation type="submission" date="2018-02" db="EMBL/GenBank/DDBJ databases">
        <authorList>
            <person name="Moore K."/>
            <person name="Momper L."/>
        </authorList>
    </citation>
    <scope>NUCLEOTIDE SEQUENCE [LARGE SCALE GENOMIC DNA]</scope>
    <source>
        <strain evidence="3 4">CCALA 015</strain>
    </source>
</reference>
<proteinExistence type="predicted"/>
<feature type="domain" description="PPM-type phosphatase" evidence="2">
    <location>
        <begin position="14"/>
        <end position="230"/>
    </location>
</feature>
<dbReference type="EMBL" id="PVWP01000003">
    <property type="protein sequence ID" value="PSB38254.1"/>
    <property type="molecule type" value="Genomic_DNA"/>
</dbReference>
<dbReference type="Pfam" id="PF13672">
    <property type="entry name" value="PP2C_2"/>
    <property type="match status" value="1"/>
</dbReference>
<dbReference type="Proteomes" id="UP000238218">
    <property type="component" value="Unassembled WGS sequence"/>
</dbReference>
<evidence type="ECO:0000259" key="2">
    <source>
        <dbReference type="Pfam" id="PF13672"/>
    </source>
</evidence>
<sequence>MVNRWVAPIGASRTGAAHRRAGRPCQDAVLCRALRGLEGQPVMVMAVADGHGGRRYRRSEVGSRLACETALAAVQGALAARPLDGGEEGWRLWLEGELPEAIQQGWLEAVAAHWQSDPGEGGFEALLYGSTLGLVVMTPRWWGHTGLGDWDLVRVEADGQARLLEEENEPAALGEATCSLCQPRAASLFARRAGLHQLDGDAGEFALVLCTDGIRKSCATDGDFLTLAAWLARGDGEADPDSASSLAAALDRISREGSGDDVTVAVGRVWSPGGGMPPTLPSDPPVADAPPAPQTAPRPPAPPAPEPAPATPPRRRRPAIGRAVAIGLALAGVGGSWLALNWPRLPPTPAATPGFPGLQAALSEVERLCGQPAAIPLELRRRRELFVALRQGRRDPALLKAAAAGDPLAALIAADLPAVPPGTMQGPEPAHRPGHHRPVRALGACPALLEALDRQWALTPASPTS</sequence>
<dbReference type="Gene3D" id="3.60.40.10">
    <property type="entry name" value="PPM-type phosphatase domain"/>
    <property type="match status" value="1"/>
</dbReference>
<accession>A0ABX5FBQ0</accession>
<protein>
    <recommendedName>
        <fullName evidence="2">PPM-type phosphatase domain-containing protein</fullName>
    </recommendedName>
</protein>
<evidence type="ECO:0000313" key="4">
    <source>
        <dbReference type="Proteomes" id="UP000238218"/>
    </source>
</evidence>
<feature type="region of interest" description="Disordered" evidence="1">
    <location>
        <begin position="265"/>
        <end position="316"/>
    </location>
</feature>
<gene>
    <name evidence="3" type="ORF">C7B81_06015</name>
</gene>
<dbReference type="InterPro" id="IPR036457">
    <property type="entry name" value="PPM-type-like_dom_sf"/>
</dbReference>